<dbReference type="EMBL" id="BKCP01000002">
    <property type="protein sequence ID" value="GER25320.1"/>
    <property type="molecule type" value="Genomic_DNA"/>
</dbReference>
<keyword evidence="3" id="KW-1185">Reference proteome</keyword>
<dbReference type="Proteomes" id="UP000325081">
    <property type="component" value="Unassembled WGS sequence"/>
</dbReference>
<accession>A0A5A7NXW5</accession>
<dbReference type="AlphaFoldDB" id="A0A5A7NXW5"/>
<evidence type="ECO:0000313" key="3">
    <source>
        <dbReference type="Proteomes" id="UP000325081"/>
    </source>
</evidence>
<name>A0A5A7NXW5_STRAF</name>
<reference evidence="3" key="1">
    <citation type="journal article" date="2019" name="Curr. Biol.">
        <title>Genome Sequence of Striga asiatica Provides Insight into the Evolution of Plant Parasitism.</title>
        <authorList>
            <person name="Yoshida S."/>
            <person name="Kim S."/>
            <person name="Wafula E.K."/>
            <person name="Tanskanen J."/>
            <person name="Kim Y.M."/>
            <person name="Honaas L."/>
            <person name="Yang Z."/>
            <person name="Spallek T."/>
            <person name="Conn C.E."/>
            <person name="Ichihashi Y."/>
            <person name="Cheong K."/>
            <person name="Cui S."/>
            <person name="Der J.P."/>
            <person name="Gundlach H."/>
            <person name="Jiao Y."/>
            <person name="Hori C."/>
            <person name="Ishida J.K."/>
            <person name="Kasahara H."/>
            <person name="Kiba T."/>
            <person name="Kim M.S."/>
            <person name="Koo N."/>
            <person name="Laohavisit A."/>
            <person name="Lee Y.H."/>
            <person name="Lumba S."/>
            <person name="McCourt P."/>
            <person name="Mortimer J.C."/>
            <person name="Mutuku J.M."/>
            <person name="Nomura T."/>
            <person name="Sasaki-Sekimoto Y."/>
            <person name="Seto Y."/>
            <person name="Wang Y."/>
            <person name="Wakatake T."/>
            <person name="Sakakibara H."/>
            <person name="Demura T."/>
            <person name="Yamaguchi S."/>
            <person name="Yoneyama K."/>
            <person name="Manabe R.I."/>
            <person name="Nelson D.C."/>
            <person name="Schulman A.H."/>
            <person name="Timko M.P."/>
            <person name="dePamphilis C.W."/>
            <person name="Choi D."/>
            <person name="Shirasu K."/>
        </authorList>
    </citation>
    <scope>NUCLEOTIDE SEQUENCE [LARGE SCALE GENOMIC DNA]</scope>
    <source>
        <strain evidence="3">cv. UVA1</strain>
    </source>
</reference>
<sequence length="163" mass="18623">MSKGRNRHWGEWRRLQNEMDKLNKKEEAFWFEKARAKWLKEGDNNSRFLHVLTVQMRHNNAITRLIDDNEQLPGGIRFPAAAVAYRPHWRGVMALGAEDGGGRSSFEGVASRRQRRPDTWSQRRGCGVGSASVASVRALIRWSVAWIPLAMRSAEDMSCSAEE</sequence>
<dbReference type="OrthoDB" id="1922870at2759"/>
<organism evidence="2 3">
    <name type="scientific">Striga asiatica</name>
    <name type="common">Asiatic witchweed</name>
    <name type="synonym">Buchnera asiatica</name>
    <dbReference type="NCBI Taxonomy" id="4170"/>
    <lineage>
        <taxon>Eukaryota</taxon>
        <taxon>Viridiplantae</taxon>
        <taxon>Streptophyta</taxon>
        <taxon>Embryophyta</taxon>
        <taxon>Tracheophyta</taxon>
        <taxon>Spermatophyta</taxon>
        <taxon>Magnoliopsida</taxon>
        <taxon>eudicotyledons</taxon>
        <taxon>Gunneridae</taxon>
        <taxon>Pentapetalae</taxon>
        <taxon>asterids</taxon>
        <taxon>lamiids</taxon>
        <taxon>Lamiales</taxon>
        <taxon>Orobanchaceae</taxon>
        <taxon>Buchnereae</taxon>
        <taxon>Striga</taxon>
    </lineage>
</organism>
<evidence type="ECO:0000256" key="1">
    <source>
        <dbReference type="SAM" id="MobiDB-lite"/>
    </source>
</evidence>
<feature type="region of interest" description="Disordered" evidence="1">
    <location>
        <begin position="103"/>
        <end position="126"/>
    </location>
</feature>
<proteinExistence type="predicted"/>
<evidence type="ECO:0000313" key="2">
    <source>
        <dbReference type="EMBL" id="GER25320.1"/>
    </source>
</evidence>
<comment type="caution">
    <text evidence="2">The sequence shown here is derived from an EMBL/GenBank/DDBJ whole genome shotgun (WGS) entry which is preliminary data.</text>
</comment>
<gene>
    <name evidence="2" type="ORF">STAS_00892</name>
</gene>
<protein>
    <submittedName>
        <fullName evidence="2">7-dimethyl-8-ribityllumazine synthase</fullName>
    </submittedName>
</protein>